<feature type="region of interest" description="Disordered" evidence="1">
    <location>
        <begin position="117"/>
        <end position="157"/>
    </location>
</feature>
<sequence length="157" mass="18141">MLEAESMHFSSSKDKSPLLAVMPYYGIIEEIWEVDYVKIRFPIFKCKWVDVNNGVRIDRLGFTLVDVNGRSFGDKPFIMADQAQQVFYIIDQENKMWSVALQGKRVIDIDEENSNYGIPKSTPFSRGLPDMNEEDEADNEPSIRSDHQEGIWEDITL</sequence>
<dbReference type="InterPro" id="IPR025312">
    <property type="entry name" value="DUF4216"/>
</dbReference>
<dbReference type="Proteomes" id="UP001293593">
    <property type="component" value="Unassembled WGS sequence"/>
</dbReference>
<evidence type="ECO:0000313" key="3">
    <source>
        <dbReference type="EMBL" id="KAK4258087.1"/>
    </source>
</evidence>
<reference evidence="3" key="1">
    <citation type="submission" date="2023-10" db="EMBL/GenBank/DDBJ databases">
        <title>Chromosome-level genome of the transformable northern wattle, Acacia crassicarpa.</title>
        <authorList>
            <person name="Massaro I."/>
            <person name="Sinha N.R."/>
            <person name="Poethig S."/>
            <person name="Leichty A.R."/>
        </authorList>
    </citation>
    <scope>NUCLEOTIDE SEQUENCE</scope>
    <source>
        <strain evidence="3">Acra3RX</strain>
        <tissue evidence="3">Leaf</tissue>
    </source>
</reference>
<evidence type="ECO:0000259" key="2">
    <source>
        <dbReference type="Pfam" id="PF13952"/>
    </source>
</evidence>
<feature type="domain" description="DUF4216" evidence="2">
    <location>
        <begin position="32"/>
        <end position="99"/>
    </location>
</feature>
<protein>
    <recommendedName>
        <fullName evidence="2">DUF4216 domain-containing protein</fullName>
    </recommendedName>
</protein>
<dbReference type="EMBL" id="JAWXYG010000012">
    <property type="protein sequence ID" value="KAK4258087.1"/>
    <property type="molecule type" value="Genomic_DNA"/>
</dbReference>
<comment type="caution">
    <text evidence="3">The sequence shown here is derived from an EMBL/GenBank/DDBJ whole genome shotgun (WGS) entry which is preliminary data.</text>
</comment>
<dbReference type="PANTHER" id="PTHR48258">
    <property type="entry name" value="DUF4218 DOMAIN-CONTAINING PROTEIN-RELATED"/>
    <property type="match status" value="1"/>
</dbReference>
<organism evidence="3 4">
    <name type="scientific">Acacia crassicarpa</name>
    <name type="common">northern wattle</name>
    <dbReference type="NCBI Taxonomy" id="499986"/>
    <lineage>
        <taxon>Eukaryota</taxon>
        <taxon>Viridiplantae</taxon>
        <taxon>Streptophyta</taxon>
        <taxon>Embryophyta</taxon>
        <taxon>Tracheophyta</taxon>
        <taxon>Spermatophyta</taxon>
        <taxon>Magnoliopsida</taxon>
        <taxon>eudicotyledons</taxon>
        <taxon>Gunneridae</taxon>
        <taxon>Pentapetalae</taxon>
        <taxon>rosids</taxon>
        <taxon>fabids</taxon>
        <taxon>Fabales</taxon>
        <taxon>Fabaceae</taxon>
        <taxon>Caesalpinioideae</taxon>
        <taxon>mimosoid clade</taxon>
        <taxon>Acacieae</taxon>
        <taxon>Acacia</taxon>
    </lineage>
</organism>
<evidence type="ECO:0000256" key="1">
    <source>
        <dbReference type="SAM" id="MobiDB-lite"/>
    </source>
</evidence>
<feature type="compositionally biased region" description="Basic and acidic residues" evidence="1">
    <location>
        <begin position="141"/>
        <end position="150"/>
    </location>
</feature>
<gene>
    <name evidence="3" type="ORF">QN277_007585</name>
</gene>
<evidence type="ECO:0000313" key="4">
    <source>
        <dbReference type="Proteomes" id="UP001293593"/>
    </source>
</evidence>
<keyword evidence="4" id="KW-1185">Reference proteome</keyword>
<name>A0AAE1IUS4_9FABA</name>
<proteinExistence type="predicted"/>
<dbReference type="AlphaFoldDB" id="A0AAE1IUS4"/>
<dbReference type="PANTHER" id="PTHR48258:SF9">
    <property type="entry name" value="OS01G0348150 PROTEIN"/>
    <property type="match status" value="1"/>
</dbReference>
<dbReference type="Pfam" id="PF13952">
    <property type="entry name" value="DUF4216"/>
    <property type="match status" value="1"/>
</dbReference>
<accession>A0AAE1IUS4</accession>